<protein>
    <submittedName>
        <fullName evidence="2">HD domain-containing protein</fullName>
    </submittedName>
</protein>
<gene>
    <name evidence="2" type="ORF">ACFSCY_30265</name>
</gene>
<proteinExistence type="predicted"/>
<organism evidence="2 3">
    <name type="scientific">Pseudonocardia aurantiaca</name>
    <dbReference type="NCBI Taxonomy" id="75290"/>
    <lineage>
        <taxon>Bacteria</taxon>
        <taxon>Bacillati</taxon>
        <taxon>Actinomycetota</taxon>
        <taxon>Actinomycetes</taxon>
        <taxon>Pseudonocardiales</taxon>
        <taxon>Pseudonocardiaceae</taxon>
        <taxon>Pseudonocardia</taxon>
    </lineage>
</organism>
<evidence type="ECO:0000259" key="1">
    <source>
        <dbReference type="Pfam" id="PF01966"/>
    </source>
</evidence>
<dbReference type="Proteomes" id="UP001597145">
    <property type="component" value="Unassembled WGS sequence"/>
</dbReference>
<dbReference type="Gene3D" id="1.10.3210.10">
    <property type="entry name" value="Hypothetical protein af1432"/>
    <property type="match status" value="1"/>
</dbReference>
<evidence type="ECO:0000313" key="2">
    <source>
        <dbReference type="EMBL" id="MFD1533713.1"/>
    </source>
</evidence>
<feature type="domain" description="HD" evidence="1">
    <location>
        <begin position="24"/>
        <end position="99"/>
    </location>
</feature>
<dbReference type="InterPro" id="IPR006674">
    <property type="entry name" value="HD_domain"/>
</dbReference>
<dbReference type="RefSeq" id="WP_343979318.1">
    <property type="nucleotide sequence ID" value="NZ_BAAAJG010000011.1"/>
</dbReference>
<comment type="caution">
    <text evidence="2">The sequence shown here is derived from an EMBL/GenBank/DDBJ whole genome shotgun (WGS) entry which is preliminary data.</text>
</comment>
<dbReference type="EMBL" id="JBHUCP010000026">
    <property type="protein sequence ID" value="MFD1533713.1"/>
    <property type="molecule type" value="Genomic_DNA"/>
</dbReference>
<accession>A0ABW4FUB2</accession>
<sequence>MREMPTVEEAEELARELLEPLGNRWAHVQAVAARADGLTPAIEGEDEQHLLVVAAWLHDLGYAAPLRDTGCHQIDGARYLIAEAYPARLCALVAHHSAATCEAEERGRLADLEVWPREESPVADALWMADMTTGPRGEELAYSERLAEILSRYEPDSIVGRAMRRAEPSISAAISRTQQRMQDAYTI</sequence>
<name>A0ABW4FUB2_9PSEU</name>
<reference evidence="3" key="1">
    <citation type="journal article" date="2019" name="Int. J. Syst. Evol. Microbiol.">
        <title>The Global Catalogue of Microorganisms (GCM) 10K type strain sequencing project: providing services to taxonomists for standard genome sequencing and annotation.</title>
        <authorList>
            <consortium name="The Broad Institute Genomics Platform"/>
            <consortium name="The Broad Institute Genome Sequencing Center for Infectious Disease"/>
            <person name="Wu L."/>
            <person name="Ma J."/>
        </authorList>
    </citation>
    <scope>NUCLEOTIDE SEQUENCE [LARGE SCALE GENOMIC DNA]</scope>
    <source>
        <strain evidence="3">JCM 12165</strain>
    </source>
</reference>
<keyword evidence="3" id="KW-1185">Reference proteome</keyword>
<evidence type="ECO:0000313" key="3">
    <source>
        <dbReference type="Proteomes" id="UP001597145"/>
    </source>
</evidence>
<dbReference type="Pfam" id="PF01966">
    <property type="entry name" value="HD"/>
    <property type="match status" value="1"/>
</dbReference>
<dbReference type="SUPFAM" id="SSF109604">
    <property type="entry name" value="HD-domain/PDEase-like"/>
    <property type="match status" value="1"/>
</dbReference>